<organism evidence="10 11">
    <name type="scientific">Phyllotreta striolata</name>
    <name type="common">Striped flea beetle</name>
    <name type="synonym">Crioceris striolata</name>
    <dbReference type="NCBI Taxonomy" id="444603"/>
    <lineage>
        <taxon>Eukaryota</taxon>
        <taxon>Metazoa</taxon>
        <taxon>Ecdysozoa</taxon>
        <taxon>Arthropoda</taxon>
        <taxon>Hexapoda</taxon>
        <taxon>Insecta</taxon>
        <taxon>Pterygota</taxon>
        <taxon>Neoptera</taxon>
        <taxon>Endopterygota</taxon>
        <taxon>Coleoptera</taxon>
        <taxon>Polyphaga</taxon>
        <taxon>Cucujiformia</taxon>
        <taxon>Chrysomeloidea</taxon>
        <taxon>Chrysomelidae</taxon>
        <taxon>Galerucinae</taxon>
        <taxon>Alticini</taxon>
        <taxon>Phyllotreta</taxon>
    </lineage>
</organism>
<dbReference type="SUPFAM" id="SSF53774">
    <property type="entry name" value="Glutaminase/Asparaginase"/>
    <property type="match status" value="1"/>
</dbReference>
<evidence type="ECO:0000256" key="2">
    <source>
        <dbReference type="ARBA" id="ARBA00022737"/>
    </source>
</evidence>
<feature type="binding site" evidence="6">
    <location>
        <position position="86"/>
    </location>
    <ligand>
        <name>substrate</name>
    </ligand>
</feature>
<dbReference type="GO" id="GO:0004067">
    <property type="term" value="F:asparaginase activity"/>
    <property type="evidence" value="ECO:0007669"/>
    <property type="project" value="UniProtKB-UniRule"/>
</dbReference>
<dbReference type="Gene3D" id="3.40.50.1170">
    <property type="entry name" value="L-asparaginase, N-terminal domain"/>
    <property type="match status" value="1"/>
</dbReference>
<dbReference type="SFLD" id="SFLDS00057">
    <property type="entry name" value="Glutaminase/Asparaginase"/>
    <property type="match status" value="1"/>
</dbReference>
<keyword evidence="3" id="KW-0378">Hydrolase</keyword>
<feature type="active site" evidence="7">
    <location>
        <position position="117"/>
    </location>
</feature>
<keyword evidence="2" id="KW-0677">Repeat</keyword>
<keyword evidence="4" id="KW-0040">ANK repeat</keyword>
<name>A0A9P0GUW0_PHYSR</name>
<dbReference type="Proteomes" id="UP001153712">
    <property type="component" value="Chromosome 2"/>
</dbReference>
<proteinExistence type="inferred from homology"/>
<dbReference type="OrthoDB" id="542841at2759"/>
<dbReference type="InterPro" id="IPR027474">
    <property type="entry name" value="L-asparaginase_N"/>
</dbReference>
<gene>
    <name evidence="10" type="ORF">PHYEVI_LOCUS5248</name>
</gene>
<dbReference type="InterPro" id="IPR027473">
    <property type="entry name" value="L-asparaginase_C"/>
</dbReference>
<evidence type="ECO:0000259" key="9">
    <source>
        <dbReference type="Pfam" id="PF17763"/>
    </source>
</evidence>
<feature type="domain" description="L-asparaginase N-terminal" evidence="8">
    <location>
        <begin position="6"/>
        <end position="217"/>
    </location>
</feature>
<evidence type="ECO:0000256" key="6">
    <source>
        <dbReference type="PIRSR" id="PIRSR001220-2"/>
    </source>
</evidence>
<evidence type="ECO:0000256" key="3">
    <source>
        <dbReference type="ARBA" id="ARBA00022801"/>
    </source>
</evidence>
<dbReference type="CDD" id="cd08963">
    <property type="entry name" value="L-asparaginase_I"/>
    <property type="match status" value="1"/>
</dbReference>
<dbReference type="Pfam" id="PF17763">
    <property type="entry name" value="Asparaginase_C"/>
    <property type="match status" value="1"/>
</dbReference>
<evidence type="ECO:0000256" key="5">
    <source>
        <dbReference type="ARBA" id="ARBA00061199"/>
    </source>
</evidence>
<protein>
    <recommendedName>
        <fullName evidence="1">asparaginase</fullName>
        <ecNumber evidence="1">3.5.1.1</ecNumber>
    </recommendedName>
</protein>
<dbReference type="InterPro" id="IPR006034">
    <property type="entry name" value="Asparaginase/glutaminase-like"/>
</dbReference>
<dbReference type="PRINTS" id="PR00139">
    <property type="entry name" value="ASNGLNASE"/>
</dbReference>
<dbReference type="GO" id="GO:0009066">
    <property type="term" value="P:aspartate family amino acid metabolic process"/>
    <property type="evidence" value="ECO:0007669"/>
    <property type="project" value="UniProtKB-ARBA"/>
</dbReference>
<dbReference type="InterPro" id="IPR040919">
    <property type="entry name" value="Asparaginase_C"/>
</dbReference>
<dbReference type="InterPro" id="IPR037152">
    <property type="entry name" value="L-asparaginase_N_sf"/>
</dbReference>
<dbReference type="PANTHER" id="PTHR11707">
    <property type="entry name" value="L-ASPARAGINASE"/>
    <property type="match status" value="1"/>
</dbReference>
<evidence type="ECO:0000256" key="7">
    <source>
        <dbReference type="PROSITE-ProRule" id="PRU10100"/>
    </source>
</evidence>
<dbReference type="Pfam" id="PF00710">
    <property type="entry name" value="Asparaginase"/>
    <property type="match status" value="1"/>
</dbReference>
<feature type="domain" description="Asparaginase/glutaminase C-terminal" evidence="9">
    <location>
        <begin position="238"/>
        <end position="342"/>
    </location>
</feature>
<dbReference type="InterPro" id="IPR041725">
    <property type="entry name" value="L-asparaginase_I"/>
</dbReference>
<evidence type="ECO:0000313" key="11">
    <source>
        <dbReference type="Proteomes" id="UP001153712"/>
    </source>
</evidence>
<reference evidence="10" key="1">
    <citation type="submission" date="2022-01" db="EMBL/GenBank/DDBJ databases">
        <authorList>
            <person name="King R."/>
        </authorList>
    </citation>
    <scope>NUCLEOTIDE SEQUENCE</scope>
</reference>
<dbReference type="EC" id="3.5.1.1" evidence="1"/>
<dbReference type="PROSITE" id="PS51732">
    <property type="entry name" value="ASN_GLN_ASE_3"/>
    <property type="match status" value="1"/>
</dbReference>
<comment type="similarity">
    <text evidence="5">In the N-terminal section; belongs to the asparaginase 1 family.</text>
</comment>
<evidence type="ECO:0000313" key="10">
    <source>
        <dbReference type="EMBL" id="CAH1168664.1"/>
    </source>
</evidence>
<evidence type="ECO:0000256" key="4">
    <source>
        <dbReference type="ARBA" id="ARBA00023043"/>
    </source>
</evidence>
<sequence length="378" mass="42241">MNELKRVLVLYAGGTIGMQKNFNGVLCPKPNAFLNEIKHHPDLHDPNWTIEELGKKLEFNELVLPKNYGHQKIIYEIIEYTPLLDSSNMSCKDWIRLASDIEYHYNNYDGFVILHGTDTLGYTSSALSFMLDGLQKPVIVTGSQIPIFESRSDARDNFAASLVIAGLFDIPEVCVFFANKLFRGNRVAKISTNSLDAFDTPNYHPLVEVGIGFSINEHYIRKVDYNKPFKVYTDLNPNVAVLSFFPTITSEMVESFLRLPLEGVVIQSFGTGNVPSKPRGLLEVLKQAVLRNTLIVNITQCSKGTVISSSYETGKVLDEIGVVSGEDMTVEAALTKLTYVLGLPGLSFSQRIAVILNISFTYLLFLPNCIHIRFNLIS</sequence>
<dbReference type="Gene3D" id="3.40.50.40">
    <property type="match status" value="1"/>
</dbReference>
<dbReference type="AlphaFoldDB" id="A0A9P0GUW0"/>
<evidence type="ECO:0000256" key="1">
    <source>
        <dbReference type="ARBA" id="ARBA00012920"/>
    </source>
</evidence>
<dbReference type="EMBL" id="OU900095">
    <property type="protein sequence ID" value="CAH1168664.1"/>
    <property type="molecule type" value="Genomic_DNA"/>
</dbReference>
<dbReference type="FunFam" id="3.40.50.40:FF:000001">
    <property type="entry name" value="L-asparaginase 1"/>
    <property type="match status" value="1"/>
</dbReference>
<accession>A0A9P0GUW0</accession>
<dbReference type="InterPro" id="IPR027475">
    <property type="entry name" value="Asparaginase/glutaminase_AS2"/>
</dbReference>
<dbReference type="PANTHER" id="PTHR11707:SF28">
    <property type="entry name" value="60 KDA LYSOPHOSPHOLIPASE"/>
    <property type="match status" value="1"/>
</dbReference>
<dbReference type="PIRSF" id="PIRSF001220">
    <property type="entry name" value="L-ASNase_gatD"/>
    <property type="match status" value="1"/>
</dbReference>
<keyword evidence="11" id="KW-1185">Reference proteome</keyword>
<dbReference type="PIRSF" id="PIRSF500176">
    <property type="entry name" value="L_ASNase"/>
    <property type="match status" value="1"/>
</dbReference>
<feature type="binding site" evidence="6">
    <location>
        <begin position="117"/>
        <end position="118"/>
    </location>
    <ligand>
        <name>substrate</name>
    </ligand>
</feature>
<dbReference type="PROSITE" id="PS00917">
    <property type="entry name" value="ASN_GLN_ASE_2"/>
    <property type="match status" value="1"/>
</dbReference>
<dbReference type="SMART" id="SM00870">
    <property type="entry name" value="Asparaginase"/>
    <property type="match status" value="1"/>
</dbReference>
<dbReference type="InterPro" id="IPR036152">
    <property type="entry name" value="Asp/glu_Ase-like_sf"/>
</dbReference>
<dbReference type="FunFam" id="3.40.50.1170:FF:000003">
    <property type="entry name" value="60 kDa lysophospholipase"/>
    <property type="match status" value="1"/>
</dbReference>
<evidence type="ECO:0000259" key="8">
    <source>
        <dbReference type="Pfam" id="PF00710"/>
    </source>
</evidence>